<dbReference type="Proteomes" id="UP000625316">
    <property type="component" value="Unassembled WGS sequence"/>
</dbReference>
<dbReference type="GO" id="GO:0009103">
    <property type="term" value="P:lipopolysaccharide biosynthetic process"/>
    <property type="evidence" value="ECO:0007669"/>
    <property type="project" value="TreeGrafter"/>
</dbReference>
<dbReference type="InterPro" id="IPR023986">
    <property type="entry name" value="GlycosylTfrase_MSMEG0565"/>
</dbReference>
<protein>
    <submittedName>
        <fullName evidence="4">MSMEG_0565 family glycosyltransferase</fullName>
    </submittedName>
</protein>
<dbReference type="Pfam" id="PF13439">
    <property type="entry name" value="Glyco_transf_4"/>
    <property type="match status" value="1"/>
</dbReference>
<reference evidence="4" key="1">
    <citation type="submission" date="2020-10" db="EMBL/GenBank/DDBJ databases">
        <authorList>
            <person name="Castelo-Branco R."/>
            <person name="Eusebio N."/>
            <person name="Adriana R."/>
            <person name="Vieira A."/>
            <person name="Brugerolle De Fraissinette N."/>
            <person name="Rezende De Castro R."/>
            <person name="Schneider M.P."/>
            <person name="Vasconcelos V."/>
            <person name="Leao P.N."/>
        </authorList>
    </citation>
    <scope>NUCLEOTIDE SEQUENCE</scope>
    <source>
        <strain evidence="4">LEGE 11480</strain>
    </source>
</reference>
<keyword evidence="1" id="KW-0808">Transferase</keyword>
<dbReference type="RefSeq" id="WP_264323654.1">
    <property type="nucleotide sequence ID" value="NZ_JADEXQ010000007.1"/>
</dbReference>
<dbReference type="EMBL" id="JADEXQ010000007">
    <property type="protein sequence ID" value="MBE9028831.1"/>
    <property type="molecule type" value="Genomic_DNA"/>
</dbReference>
<sequence length="381" mass="42606">MLRIALLTYSTKPRGSVVHTWELATALADLGHTVCVYALDKDGLGFERSANFEVQLVAAKPAPTSLDDLIKQRIQEFVDALSQELAQYDIYHSQDCIGANALVKLRQQKKLQHVVRTVHHIEDYQSIYLRECQDKSIRLPDLCLCVSDRWQVALQKEYQIIAPRVINGVNVNRFSPERSGQETRLKRIYGINGNPVYLTVGGIEPRKNSLNLLRAFAQVRAQQPVAQLVIVGGATLFDYQDYRDRFFQLAKQLGIEVGQSLILPGVVSDADLPAMYRCGDVFCFPSLKEGWGLVVMEAIAAGLPIVLSDQSPFTEFMGVDQACWVDPQLPSSIARGMLKLTHDQLRINLVAKSRAILPNYSWPHSAQLHVAHYRQLIAAAG</sequence>
<gene>
    <name evidence="4" type="ORF">IQ266_03530</name>
</gene>
<evidence type="ECO:0000313" key="4">
    <source>
        <dbReference type="EMBL" id="MBE9028831.1"/>
    </source>
</evidence>
<dbReference type="AlphaFoldDB" id="A0A928Z112"/>
<dbReference type="Pfam" id="PF00534">
    <property type="entry name" value="Glycos_transf_1"/>
    <property type="match status" value="1"/>
</dbReference>
<feature type="domain" description="Glycosyl transferase family 1" evidence="2">
    <location>
        <begin position="185"/>
        <end position="344"/>
    </location>
</feature>
<name>A0A928Z112_9CYAN</name>
<feature type="domain" description="Glycosyltransferase subfamily 4-like N-terminal" evidence="3">
    <location>
        <begin position="14"/>
        <end position="172"/>
    </location>
</feature>
<dbReference type="InterPro" id="IPR001296">
    <property type="entry name" value="Glyco_trans_1"/>
</dbReference>
<proteinExistence type="predicted"/>
<keyword evidence="5" id="KW-1185">Reference proteome</keyword>
<dbReference type="Gene3D" id="3.40.50.2000">
    <property type="entry name" value="Glycogen Phosphorylase B"/>
    <property type="match status" value="2"/>
</dbReference>
<dbReference type="NCBIfam" id="TIGR04047">
    <property type="entry name" value="MSMEG_0565_glyc"/>
    <property type="match status" value="1"/>
</dbReference>
<dbReference type="PANTHER" id="PTHR46401:SF2">
    <property type="entry name" value="GLYCOSYLTRANSFERASE WBBK-RELATED"/>
    <property type="match status" value="1"/>
</dbReference>
<evidence type="ECO:0000313" key="5">
    <source>
        <dbReference type="Proteomes" id="UP000625316"/>
    </source>
</evidence>
<dbReference type="SUPFAM" id="SSF53756">
    <property type="entry name" value="UDP-Glycosyltransferase/glycogen phosphorylase"/>
    <property type="match status" value="1"/>
</dbReference>
<dbReference type="GO" id="GO:0016757">
    <property type="term" value="F:glycosyltransferase activity"/>
    <property type="evidence" value="ECO:0007669"/>
    <property type="project" value="InterPro"/>
</dbReference>
<dbReference type="InterPro" id="IPR028098">
    <property type="entry name" value="Glyco_trans_4-like_N"/>
</dbReference>
<dbReference type="PANTHER" id="PTHR46401">
    <property type="entry name" value="GLYCOSYLTRANSFERASE WBBK-RELATED"/>
    <property type="match status" value="1"/>
</dbReference>
<evidence type="ECO:0000256" key="1">
    <source>
        <dbReference type="ARBA" id="ARBA00022679"/>
    </source>
</evidence>
<dbReference type="CDD" id="cd03801">
    <property type="entry name" value="GT4_PimA-like"/>
    <property type="match status" value="1"/>
</dbReference>
<organism evidence="4 5">
    <name type="scientific">Romeriopsis navalis LEGE 11480</name>
    <dbReference type="NCBI Taxonomy" id="2777977"/>
    <lineage>
        <taxon>Bacteria</taxon>
        <taxon>Bacillati</taxon>
        <taxon>Cyanobacteriota</taxon>
        <taxon>Cyanophyceae</taxon>
        <taxon>Leptolyngbyales</taxon>
        <taxon>Leptolyngbyaceae</taxon>
        <taxon>Romeriopsis</taxon>
        <taxon>Romeriopsis navalis</taxon>
    </lineage>
</organism>
<accession>A0A928Z112</accession>
<comment type="caution">
    <text evidence="4">The sequence shown here is derived from an EMBL/GenBank/DDBJ whole genome shotgun (WGS) entry which is preliminary data.</text>
</comment>
<evidence type="ECO:0000259" key="2">
    <source>
        <dbReference type="Pfam" id="PF00534"/>
    </source>
</evidence>
<evidence type="ECO:0000259" key="3">
    <source>
        <dbReference type="Pfam" id="PF13439"/>
    </source>
</evidence>